<feature type="compositionally biased region" description="Basic and acidic residues" evidence="2">
    <location>
        <begin position="372"/>
        <end position="382"/>
    </location>
</feature>
<dbReference type="AlphaFoldDB" id="A0ABD0KS38"/>
<dbReference type="EMBL" id="JACVVK020000135">
    <property type="protein sequence ID" value="KAK7489687.1"/>
    <property type="molecule type" value="Genomic_DNA"/>
</dbReference>
<name>A0ABD0KS38_9CAEN</name>
<dbReference type="PANTHER" id="PTHR24043">
    <property type="entry name" value="SCAVENGER RECEPTOR CLASS F"/>
    <property type="match status" value="1"/>
</dbReference>
<keyword evidence="5" id="KW-1185">Reference proteome</keyword>
<feature type="compositionally biased region" description="Basic and acidic residues" evidence="2">
    <location>
        <begin position="280"/>
        <end position="291"/>
    </location>
</feature>
<feature type="compositionally biased region" description="Polar residues" evidence="2">
    <location>
        <begin position="356"/>
        <end position="370"/>
    </location>
</feature>
<gene>
    <name evidence="4" type="ORF">BaRGS_00019082</name>
</gene>
<proteinExistence type="predicted"/>
<comment type="caution">
    <text evidence="4">The sequence shown here is derived from an EMBL/GenBank/DDBJ whole genome shotgun (WGS) entry which is preliminary data.</text>
</comment>
<keyword evidence="3" id="KW-0472">Membrane</keyword>
<evidence type="ECO:0000256" key="1">
    <source>
        <dbReference type="ARBA" id="ARBA00022536"/>
    </source>
</evidence>
<dbReference type="Proteomes" id="UP001519460">
    <property type="component" value="Unassembled WGS sequence"/>
</dbReference>
<organism evidence="4 5">
    <name type="scientific">Batillaria attramentaria</name>
    <dbReference type="NCBI Taxonomy" id="370345"/>
    <lineage>
        <taxon>Eukaryota</taxon>
        <taxon>Metazoa</taxon>
        <taxon>Spiralia</taxon>
        <taxon>Lophotrochozoa</taxon>
        <taxon>Mollusca</taxon>
        <taxon>Gastropoda</taxon>
        <taxon>Caenogastropoda</taxon>
        <taxon>Sorbeoconcha</taxon>
        <taxon>Cerithioidea</taxon>
        <taxon>Batillariidae</taxon>
        <taxon>Batillaria</taxon>
    </lineage>
</organism>
<feature type="region of interest" description="Disordered" evidence="2">
    <location>
        <begin position="266"/>
        <end position="333"/>
    </location>
</feature>
<feature type="region of interest" description="Disordered" evidence="2">
    <location>
        <begin position="346"/>
        <end position="402"/>
    </location>
</feature>
<protein>
    <submittedName>
        <fullName evidence="4">Uncharacterized protein</fullName>
    </submittedName>
</protein>
<reference evidence="4 5" key="1">
    <citation type="journal article" date="2023" name="Sci. Data">
        <title>Genome assembly of the Korean intertidal mud-creeper Batillaria attramentaria.</title>
        <authorList>
            <person name="Patra A.K."/>
            <person name="Ho P.T."/>
            <person name="Jun S."/>
            <person name="Lee S.J."/>
            <person name="Kim Y."/>
            <person name="Won Y.J."/>
        </authorList>
    </citation>
    <scope>NUCLEOTIDE SEQUENCE [LARGE SCALE GENOMIC DNA]</scope>
    <source>
        <strain evidence="4">Wonlab-2016</strain>
    </source>
</reference>
<sequence>MENTRVTVDGQTCFDMNEVRYLPEKIDRSCQTQLTGRKVRLSRFESDSSAVGNTLNLCELQVWVCKPGHYGDRCIYTCSSQCQGGQTKCDSNGDCTDGCEAGTYGPNCQGKCSEGCAADCDDLTGHCDCKTGWIHSDKCEKKCDDGTYVHNRVMTCGQCAGSPECEHHIVRGHQKCPEGSYGEDCNMTCGVCAGLTACEHDTGHCTRGCADGFTGDSCHDVATTGGLEMWHIVTIVFSGLTVIALSIVATFCVIRWRDGKASGDVRQEQGLPLQNMGHNRQPDSNDNRRNPNGEGDQTYDVCQPPPSPVEDRRSSPVIVGDNRGQTTPDHVTHVMQPLADITWSSESRDASPYVNGAQNSSVYENSTDPSDNYERPDLRPNRDTGMYTPLKATARKGGANKQ</sequence>
<dbReference type="PANTHER" id="PTHR24043:SF8">
    <property type="entry name" value="EGF-LIKE DOMAIN-CONTAINING PROTEIN"/>
    <property type="match status" value="1"/>
</dbReference>
<evidence type="ECO:0000313" key="4">
    <source>
        <dbReference type="EMBL" id="KAK7489687.1"/>
    </source>
</evidence>
<keyword evidence="3" id="KW-1133">Transmembrane helix</keyword>
<dbReference type="InterPro" id="IPR042635">
    <property type="entry name" value="MEGF10/SREC1/2-like"/>
</dbReference>
<evidence type="ECO:0000313" key="5">
    <source>
        <dbReference type="Proteomes" id="UP001519460"/>
    </source>
</evidence>
<feature type="transmembrane region" description="Helical" evidence="3">
    <location>
        <begin position="229"/>
        <end position="254"/>
    </location>
</feature>
<dbReference type="Gene3D" id="2.170.300.10">
    <property type="entry name" value="Tie2 ligand-binding domain superfamily"/>
    <property type="match status" value="1"/>
</dbReference>
<accession>A0ABD0KS38</accession>
<keyword evidence="3" id="KW-0812">Transmembrane</keyword>
<evidence type="ECO:0000256" key="2">
    <source>
        <dbReference type="SAM" id="MobiDB-lite"/>
    </source>
</evidence>
<evidence type="ECO:0000256" key="3">
    <source>
        <dbReference type="SAM" id="Phobius"/>
    </source>
</evidence>
<keyword evidence="1" id="KW-0245">EGF-like domain</keyword>